<dbReference type="EMBL" id="JALBUS010000007">
    <property type="protein sequence ID" value="MDX8417396.1"/>
    <property type="molecule type" value="Genomic_DNA"/>
</dbReference>
<dbReference type="CDD" id="cd01125">
    <property type="entry name" value="RepA_RSF1010_like"/>
    <property type="match status" value="1"/>
</dbReference>
<dbReference type="InterPro" id="IPR014819">
    <property type="entry name" value="PriCT_2"/>
</dbReference>
<sequence length="664" mass="75885">MEDLKELLKYIDPSKLDYNGWIQVGMALKHEGYYCSDWDEWSRLDTGRYHDGECFLKWDSFNEESMGIVTGGTIVHMAQEQGWIPKRHDEDRGKPLDWDSLISADSTPVIDTEWVEREPLTEPKTWRPHEDLIKYLSALFDSDEMVGYVNESFQADNGRYIPKGKGHYGRTAGELISELERYKNVEDVIGTTDPEGGAWIRFNPLDGNGVRDINVTSYRYALVECDELDIAKQNALIRELELPVAAMVYSGKKSIHAVVKVNASNYHEYKDRVNTLFDICKKNGLNIDTQNKNPSRLSRMPGVMRGDKKQYLIDTNIGKSDWDEWMQWYKSQLDDLPECVELKDVFYDPPELAPVQIDGILRRGHKMLIAGPSKAGKTFLEIELAIATAEGTTWCGYQCRQGRVLFINLEVDEASFIHRIKDVYEGMNVKPDNLENIVTLNLRGISRPLDKLAPILVNRIKKTKVDMVILDPIYKVITGDENSASDMANFCNQFDYICNETGVSMVYCHHHSKGNKSNMNAMDRASGSGVFARDPDAILDLLEVKTPLDVYINDPQTTAWKLEFTLREFAKPQPTYMYFTYPVHIIDTENTIVQANEKPEKDKKSKGEKKLEEFESYVMMCGDEAPTAREAGDCFGVDPRTIYRWASKSESIEVEDGKLIYVMK</sequence>
<evidence type="ECO:0000259" key="1">
    <source>
        <dbReference type="Pfam" id="PF08707"/>
    </source>
</evidence>
<name>A0ABU4WLI2_9FIRM</name>
<gene>
    <name evidence="2" type="ORF">MOZ64_06015</name>
</gene>
<dbReference type="InterPro" id="IPR027417">
    <property type="entry name" value="P-loop_NTPase"/>
</dbReference>
<dbReference type="Proteomes" id="UP001285244">
    <property type="component" value="Unassembled WGS sequence"/>
</dbReference>
<dbReference type="InterPro" id="IPR038724">
    <property type="entry name" value="RepA"/>
</dbReference>
<evidence type="ECO:0000313" key="2">
    <source>
        <dbReference type="EMBL" id="MDX8417396.1"/>
    </source>
</evidence>
<dbReference type="SUPFAM" id="SSF52540">
    <property type="entry name" value="P-loop containing nucleoside triphosphate hydrolases"/>
    <property type="match status" value="1"/>
</dbReference>
<evidence type="ECO:0000313" key="3">
    <source>
        <dbReference type="Proteomes" id="UP001285244"/>
    </source>
</evidence>
<reference evidence="2 3" key="1">
    <citation type="submission" date="2022-03" db="EMBL/GenBank/DDBJ databases">
        <title>Novel taxa within the pig intestine.</title>
        <authorList>
            <person name="Wylensek D."/>
            <person name="Bishof K."/>
            <person name="Afrizal A."/>
            <person name="Clavel T."/>
        </authorList>
    </citation>
    <scope>NUCLEOTIDE SEQUENCE [LARGE SCALE GENOMIC DNA]</scope>
    <source>
        <strain evidence="2 3">Cla-KB-P134</strain>
    </source>
</reference>
<organism evidence="2 3">
    <name type="scientific">Absicoccus intestinalis</name>
    <dbReference type="NCBI Taxonomy" id="2926319"/>
    <lineage>
        <taxon>Bacteria</taxon>
        <taxon>Bacillati</taxon>
        <taxon>Bacillota</taxon>
        <taxon>Erysipelotrichia</taxon>
        <taxon>Erysipelotrichales</taxon>
        <taxon>Erysipelotrichaceae</taxon>
        <taxon>Absicoccus</taxon>
    </lineage>
</organism>
<accession>A0ABU4WLI2</accession>
<protein>
    <submittedName>
        <fullName evidence="2">AAA family ATPase</fullName>
    </submittedName>
</protein>
<feature type="domain" description="Primase C-terminal 2" evidence="1">
    <location>
        <begin position="5"/>
        <end position="78"/>
    </location>
</feature>
<dbReference type="RefSeq" id="WP_320325692.1">
    <property type="nucleotide sequence ID" value="NZ_JALBUS010000007.1"/>
</dbReference>
<proteinExistence type="predicted"/>
<dbReference type="Pfam" id="PF13481">
    <property type="entry name" value="AAA_25"/>
    <property type="match status" value="1"/>
</dbReference>
<keyword evidence="3" id="KW-1185">Reference proteome</keyword>
<dbReference type="Gene3D" id="3.40.50.300">
    <property type="entry name" value="P-loop containing nucleotide triphosphate hydrolases"/>
    <property type="match status" value="1"/>
</dbReference>
<comment type="caution">
    <text evidence="2">The sequence shown here is derived from an EMBL/GenBank/DDBJ whole genome shotgun (WGS) entry which is preliminary data.</text>
</comment>
<dbReference type="Pfam" id="PF08707">
    <property type="entry name" value="PriCT_2"/>
    <property type="match status" value="1"/>
</dbReference>